<proteinExistence type="predicted"/>
<dbReference type="AlphaFoldDB" id="A0A0C9TEY1"/>
<evidence type="ECO:0000259" key="1">
    <source>
        <dbReference type="Pfam" id="PF20231"/>
    </source>
</evidence>
<reference evidence="2 3" key="1">
    <citation type="submission" date="2014-06" db="EMBL/GenBank/DDBJ databases">
        <authorList>
            <consortium name="DOE Joint Genome Institute"/>
            <person name="Kuo A."/>
            <person name="Kohler A."/>
            <person name="Nagy L.G."/>
            <person name="Floudas D."/>
            <person name="Copeland A."/>
            <person name="Barry K.W."/>
            <person name="Cichocki N."/>
            <person name="Veneault-Fourrey C."/>
            <person name="LaButti K."/>
            <person name="Lindquist E.A."/>
            <person name="Lipzen A."/>
            <person name="Lundell T."/>
            <person name="Morin E."/>
            <person name="Murat C."/>
            <person name="Sun H."/>
            <person name="Tunlid A."/>
            <person name="Henrissat B."/>
            <person name="Grigoriev I.V."/>
            <person name="Hibbett D.S."/>
            <person name="Martin F."/>
            <person name="Nordberg H.P."/>
            <person name="Cantor M.N."/>
            <person name="Hua S.X."/>
        </authorList>
    </citation>
    <scope>NUCLEOTIDE SEQUENCE [LARGE SCALE GENOMIC DNA]</scope>
    <source>
        <strain evidence="2 3">ATCC 200175</strain>
    </source>
</reference>
<dbReference type="OrthoDB" id="4743193at2759"/>
<evidence type="ECO:0000313" key="3">
    <source>
        <dbReference type="Proteomes" id="UP000053647"/>
    </source>
</evidence>
<name>A0A0C9TEY1_PAXIN</name>
<dbReference type="InterPro" id="IPR046496">
    <property type="entry name" value="DUF6589"/>
</dbReference>
<gene>
    <name evidence="2" type="ORF">PAXINDRAFT_79788</name>
</gene>
<accession>A0A0C9TEY1</accession>
<evidence type="ECO:0000313" key="2">
    <source>
        <dbReference type="EMBL" id="KIJ14140.1"/>
    </source>
</evidence>
<dbReference type="HOGENOM" id="CLU_576323_0_0_1"/>
<feature type="domain" description="DUF6589" evidence="1">
    <location>
        <begin position="204"/>
        <end position="474"/>
    </location>
</feature>
<sequence>MTVAEFIILLLTCPQYENHQVLGNLLERSEEIFKVFLQHLAVRDKLFEILKDTYLQEIQYLASKDSGWHFGASKMSTKQLEDFSLGEVARKMEACAPNWWSLLGTLLNDEEDDSEDYWDKVDEIDLEGVINALTGKQDHSTLSQSKERRLLFPMVHGVRANDLKCSDELWRRSSLNPQVDGHLLPQKQLVNIHPECASNSESNLSCRDQFNSWMVLHDLCTYGPEYFHQFKSTIKDPDPIEQIPLVKTPIFAARAMDVNNSTMSGNIRAVVELLAQGGISDPVVVSDESSDTDSPDISQYVILIHGDLGTGERLQAAQLRRSIESTPWNRFQHVIFIPGLFHLKMACADALWHCFIHPSAARNNETSLMWDVAQLRPKETGIYTSKPGFRRMHQLIGHAGVCRRLDCWRVHIQSKRPGCNSLEEFAASDPTLVDLKVMADEIAHTYVATYWLQRMRRKKEKERNLQFENALLLN</sequence>
<reference evidence="3" key="2">
    <citation type="submission" date="2015-01" db="EMBL/GenBank/DDBJ databases">
        <title>Evolutionary Origins and Diversification of the Mycorrhizal Mutualists.</title>
        <authorList>
            <consortium name="DOE Joint Genome Institute"/>
            <consortium name="Mycorrhizal Genomics Consortium"/>
            <person name="Kohler A."/>
            <person name="Kuo A."/>
            <person name="Nagy L.G."/>
            <person name="Floudas D."/>
            <person name="Copeland A."/>
            <person name="Barry K.W."/>
            <person name="Cichocki N."/>
            <person name="Veneault-Fourrey C."/>
            <person name="LaButti K."/>
            <person name="Lindquist E.A."/>
            <person name="Lipzen A."/>
            <person name="Lundell T."/>
            <person name="Morin E."/>
            <person name="Murat C."/>
            <person name="Riley R."/>
            <person name="Ohm R."/>
            <person name="Sun H."/>
            <person name="Tunlid A."/>
            <person name="Henrissat B."/>
            <person name="Grigoriev I.V."/>
            <person name="Hibbett D.S."/>
            <person name="Martin F."/>
        </authorList>
    </citation>
    <scope>NUCLEOTIDE SEQUENCE [LARGE SCALE GENOMIC DNA]</scope>
    <source>
        <strain evidence="3">ATCC 200175</strain>
    </source>
</reference>
<protein>
    <recommendedName>
        <fullName evidence="1">DUF6589 domain-containing protein</fullName>
    </recommendedName>
</protein>
<keyword evidence="3" id="KW-1185">Reference proteome</keyword>
<dbReference type="EMBL" id="KN819345">
    <property type="protein sequence ID" value="KIJ14140.1"/>
    <property type="molecule type" value="Genomic_DNA"/>
</dbReference>
<organism evidence="2 3">
    <name type="scientific">Paxillus involutus ATCC 200175</name>
    <dbReference type="NCBI Taxonomy" id="664439"/>
    <lineage>
        <taxon>Eukaryota</taxon>
        <taxon>Fungi</taxon>
        <taxon>Dikarya</taxon>
        <taxon>Basidiomycota</taxon>
        <taxon>Agaricomycotina</taxon>
        <taxon>Agaricomycetes</taxon>
        <taxon>Agaricomycetidae</taxon>
        <taxon>Boletales</taxon>
        <taxon>Paxilineae</taxon>
        <taxon>Paxillaceae</taxon>
        <taxon>Paxillus</taxon>
    </lineage>
</organism>
<dbReference type="Proteomes" id="UP000053647">
    <property type="component" value="Unassembled WGS sequence"/>
</dbReference>
<dbReference type="Pfam" id="PF20231">
    <property type="entry name" value="DUF6589"/>
    <property type="match status" value="1"/>
</dbReference>